<dbReference type="PANTHER" id="PTHR33498">
    <property type="entry name" value="TRANSPOSASE FOR INSERTION SEQUENCE ELEMENT IS1557"/>
    <property type="match status" value="1"/>
</dbReference>
<evidence type="ECO:0000313" key="2">
    <source>
        <dbReference type="EMBL" id="ROO25619.1"/>
    </source>
</evidence>
<dbReference type="Pfam" id="PF01610">
    <property type="entry name" value="DDE_Tnp_ISL3"/>
    <property type="match status" value="1"/>
</dbReference>
<protein>
    <submittedName>
        <fullName evidence="2">Transposase</fullName>
    </submittedName>
</protein>
<proteinExistence type="predicted"/>
<dbReference type="InterPro" id="IPR047951">
    <property type="entry name" value="Transpos_ISL3"/>
</dbReference>
<keyword evidence="3" id="KW-1185">Reference proteome</keyword>
<gene>
    <name evidence="2" type="ORF">SAJA_12625</name>
</gene>
<sequence length="338" mass="39339">MIDRRLWLDVPVCRLRCGYCGICTEHVPWLAGRRAMTQALVTRVKAFVRQWPIRQVARMLELHWHTVKAIDVARLARELPIPDRHGLRRLMMDEFALHKGHRYATVVACADTRQVLWVGEGRSRTAIRPSFEWLGSACHQIEAVAMDMNTAFDLEVAAHCPNAAVVYDGFHVIAKFGREVIDRVRVDQANALRGHAHARRTVKRGRWLLLRNRERLSTRQAVKLDELLAANTPLMQVYLLKTQLKELWRAPSIEQARQRWREWHAMALETGLRPVLRFARLLERYVHGIVASAQFRLNTSVLEGMNNRIKVIKRLAYGYRDSRYFFLKIRDAFPGNVR</sequence>
<dbReference type="InParanoid" id="A0A423PJ50"/>
<dbReference type="PANTHER" id="PTHR33498:SF1">
    <property type="entry name" value="TRANSPOSASE FOR INSERTION SEQUENCE ELEMENT IS1557"/>
    <property type="match status" value="1"/>
</dbReference>
<organism evidence="2 3">
    <name type="scientific">Salinisphaera japonica YTM-1</name>
    <dbReference type="NCBI Taxonomy" id="1209778"/>
    <lineage>
        <taxon>Bacteria</taxon>
        <taxon>Pseudomonadati</taxon>
        <taxon>Pseudomonadota</taxon>
        <taxon>Gammaproteobacteria</taxon>
        <taxon>Salinisphaerales</taxon>
        <taxon>Salinisphaeraceae</taxon>
        <taxon>Salinisphaera</taxon>
    </lineage>
</organism>
<evidence type="ECO:0000259" key="1">
    <source>
        <dbReference type="Pfam" id="PF01610"/>
    </source>
</evidence>
<dbReference type="AlphaFoldDB" id="A0A423PJ50"/>
<feature type="domain" description="Transposase IS204/IS1001/IS1096/IS1165 DDE" evidence="1">
    <location>
        <begin position="90"/>
        <end position="329"/>
    </location>
</feature>
<dbReference type="NCBIfam" id="NF033550">
    <property type="entry name" value="transpos_ISL3"/>
    <property type="match status" value="1"/>
</dbReference>
<accession>A0A423PJ50</accession>
<name>A0A423PJ50_9GAMM</name>
<reference evidence="2 3" key="1">
    <citation type="submission" date="2013-10" db="EMBL/GenBank/DDBJ databases">
        <title>Salinisphaera japonica YTM-1 Genome Sequencing.</title>
        <authorList>
            <person name="Lai Q."/>
            <person name="Li C."/>
            <person name="Shao Z."/>
        </authorList>
    </citation>
    <scope>NUCLEOTIDE SEQUENCE [LARGE SCALE GENOMIC DNA]</scope>
    <source>
        <strain evidence="2 3">YTM-1</strain>
    </source>
</reference>
<dbReference type="Proteomes" id="UP000285310">
    <property type="component" value="Unassembled WGS sequence"/>
</dbReference>
<comment type="caution">
    <text evidence="2">The sequence shown here is derived from an EMBL/GenBank/DDBJ whole genome shotgun (WGS) entry which is preliminary data.</text>
</comment>
<evidence type="ECO:0000313" key="3">
    <source>
        <dbReference type="Proteomes" id="UP000285310"/>
    </source>
</evidence>
<dbReference type="InterPro" id="IPR002560">
    <property type="entry name" value="Transposase_DDE"/>
</dbReference>
<dbReference type="EMBL" id="AYKG01000045">
    <property type="protein sequence ID" value="ROO25619.1"/>
    <property type="molecule type" value="Genomic_DNA"/>
</dbReference>